<protein>
    <submittedName>
        <fullName evidence="4">DnaB-like helicase N terminal domain-containing protein</fullName>
    </submittedName>
</protein>
<gene>
    <name evidence="4" type="ORF">SAMN04490239_0087</name>
</gene>
<evidence type="ECO:0000256" key="1">
    <source>
        <dbReference type="ARBA" id="ARBA00022705"/>
    </source>
</evidence>
<keyword evidence="4" id="KW-0547">Nucleotide-binding</keyword>
<evidence type="ECO:0000259" key="3">
    <source>
        <dbReference type="Pfam" id="PF00772"/>
    </source>
</evidence>
<feature type="domain" description="DNA helicase DnaB-like N-terminal" evidence="3">
    <location>
        <begin position="29"/>
        <end position="129"/>
    </location>
</feature>
<dbReference type="PANTHER" id="PTHR30153">
    <property type="entry name" value="REPLICATIVE DNA HELICASE DNAB"/>
    <property type="match status" value="1"/>
</dbReference>
<dbReference type="InterPro" id="IPR016136">
    <property type="entry name" value="DNA_helicase_N/primase_C"/>
</dbReference>
<evidence type="ECO:0000313" key="4">
    <source>
        <dbReference type="EMBL" id="SEB29406.1"/>
    </source>
</evidence>
<dbReference type="GO" id="GO:0006260">
    <property type="term" value="P:DNA replication"/>
    <property type="evidence" value="ECO:0007669"/>
    <property type="project" value="UniProtKB-KW"/>
</dbReference>
<evidence type="ECO:0000313" key="5">
    <source>
        <dbReference type="Proteomes" id="UP000183561"/>
    </source>
</evidence>
<keyword evidence="4" id="KW-0067">ATP-binding</keyword>
<dbReference type="Gene3D" id="1.10.860.10">
    <property type="entry name" value="DNAb Helicase, Chain A"/>
    <property type="match status" value="1"/>
</dbReference>
<dbReference type="GO" id="GO:0005829">
    <property type="term" value="C:cytosol"/>
    <property type="evidence" value="ECO:0007669"/>
    <property type="project" value="TreeGrafter"/>
</dbReference>
<dbReference type="Proteomes" id="UP000183561">
    <property type="component" value="Unassembled WGS sequence"/>
</dbReference>
<dbReference type="RefSeq" id="WP_072949795.1">
    <property type="nucleotide sequence ID" value="NZ_FNSV01000001.1"/>
</dbReference>
<dbReference type="GO" id="GO:0003678">
    <property type="term" value="F:DNA helicase activity"/>
    <property type="evidence" value="ECO:0007669"/>
    <property type="project" value="InterPro"/>
</dbReference>
<dbReference type="AlphaFoldDB" id="A0A1H4I6L9"/>
<reference evidence="5" key="1">
    <citation type="submission" date="2016-10" db="EMBL/GenBank/DDBJ databases">
        <authorList>
            <person name="Varghese N."/>
            <person name="Submissions S."/>
        </authorList>
    </citation>
    <scope>NUCLEOTIDE SEQUENCE [LARGE SCALE GENOMIC DNA]</scope>
    <source>
        <strain evidence="5">DSM 44498</strain>
    </source>
</reference>
<keyword evidence="5" id="KW-1185">Reference proteome</keyword>
<dbReference type="PANTHER" id="PTHR30153:SF2">
    <property type="entry name" value="REPLICATIVE DNA HELICASE"/>
    <property type="match status" value="1"/>
</dbReference>
<evidence type="ECO:0000256" key="2">
    <source>
        <dbReference type="ARBA" id="ARBA00023125"/>
    </source>
</evidence>
<name>A0A1H4I6L9_9NOCA</name>
<keyword evidence="1" id="KW-0235">DNA replication</keyword>
<dbReference type="InterPro" id="IPR036185">
    <property type="entry name" value="DNA_heli_DnaB-like_N_sf"/>
</dbReference>
<accession>A0A1H4I6L9</accession>
<keyword evidence="4" id="KW-0347">Helicase</keyword>
<proteinExistence type="predicted"/>
<keyword evidence="2" id="KW-0238">DNA-binding</keyword>
<dbReference type="SUPFAM" id="SSF48024">
    <property type="entry name" value="N-terminal domain of DnaB helicase"/>
    <property type="match status" value="1"/>
</dbReference>
<dbReference type="GO" id="GO:0005524">
    <property type="term" value="F:ATP binding"/>
    <property type="evidence" value="ECO:0007669"/>
    <property type="project" value="InterPro"/>
</dbReference>
<organism evidence="4 5">
    <name type="scientific">Rhodococcus koreensis</name>
    <dbReference type="NCBI Taxonomy" id="99653"/>
    <lineage>
        <taxon>Bacteria</taxon>
        <taxon>Bacillati</taxon>
        <taxon>Actinomycetota</taxon>
        <taxon>Actinomycetes</taxon>
        <taxon>Mycobacteriales</taxon>
        <taxon>Nocardiaceae</taxon>
        <taxon>Rhodococcus</taxon>
    </lineage>
</organism>
<dbReference type="GO" id="GO:0003677">
    <property type="term" value="F:DNA binding"/>
    <property type="evidence" value="ECO:0007669"/>
    <property type="project" value="UniProtKB-KW"/>
</dbReference>
<sequence length="183" mass="20123">MAAPLHLAPPVAEPVHDRDPIEHSVDVAHLDAEACCLSALMQISAAQARPIIDTLTVGDFTDSAHGALYRLIHGLIRRGQPHDYVMVAHEIDQHPGGIDHHRAQLRQHLVRVVGAATFPERAPHYAKAVVAQSYRRSFETAAQALQEATATVATDDLYEYMCRLGRRQRDAHARYAAICAATE</sequence>
<dbReference type="Pfam" id="PF00772">
    <property type="entry name" value="DnaB"/>
    <property type="match status" value="1"/>
</dbReference>
<keyword evidence="4" id="KW-0378">Hydrolase</keyword>
<dbReference type="EMBL" id="FNSV01000001">
    <property type="protein sequence ID" value="SEB29406.1"/>
    <property type="molecule type" value="Genomic_DNA"/>
</dbReference>
<dbReference type="InterPro" id="IPR007693">
    <property type="entry name" value="DNA_helicase_DnaB-like_N"/>
</dbReference>